<protein>
    <recommendedName>
        <fullName evidence="4">Calponin-homology (CH) domain-containing protein</fullName>
    </recommendedName>
</protein>
<dbReference type="AlphaFoldDB" id="A0A401QJF2"/>
<name>A0A401QJF2_SCYTO</name>
<organism evidence="2 3">
    <name type="scientific">Scyliorhinus torazame</name>
    <name type="common">Cloudy catshark</name>
    <name type="synonym">Catulus torazame</name>
    <dbReference type="NCBI Taxonomy" id="75743"/>
    <lineage>
        <taxon>Eukaryota</taxon>
        <taxon>Metazoa</taxon>
        <taxon>Chordata</taxon>
        <taxon>Craniata</taxon>
        <taxon>Vertebrata</taxon>
        <taxon>Chondrichthyes</taxon>
        <taxon>Elasmobranchii</taxon>
        <taxon>Galeomorphii</taxon>
        <taxon>Galeoidea</taxon>
        <taxon>Carcharhiniformes</taxon>
        <taxon>Scyliorhinidae</taxon>
        <taxon>Scyliorhinus</taxon>
    </lineage>
</organism>
<evidence type="ECO:0008006" key="4">
    <source>
        <dbReference type="Google" id="ProtNLM"/>
    </source>
</evidence>
<dbReference type="STRING" id="75743.A0A401QJF2"/>
<dbReference type="Proteomes" id="UP000288216">
    <property type="component" value="Unassembled WGS sequence"/>
</dbReference>
<accession>A0A401QJF2</accession>
<dbReference type="OrthoDB" id="21595at2759"/>
<dbReference type="PANTHER" id="PTHR47385:SF18">
    <property type="entry name" value="CALPONIN"/>
    <property type="match status" value="1"/>
</dbReference>
<dbReference type="InterPro" id="IPR050606">
    <property type="entry name" value="Calponin-like"/>
</dbReference>
<sequence>MANAGPKYGLSLQVQKKIDQKYDPELEERLVDWILLQCNEGRPGGTELQRPAPGKAAFHQWLKDGS</sequence>
<feature type="non-terminal residue" evidence="2">
    <location>
        <position position="66"/>
    </location>
</feature>
<dbReference type="OMA" id="WILLQCN"/>
<dbReference type="InterPro" id="IPR036872">
    <property type="entry name" value="CH_dom_sf"/>
</dbReference>
<reference evidence="2 3" key="1">
    <citation type="journal article" date="2018" name="Nat. Ecol. Evol.">
        <title>Shark genomes provide insights into elasmobranch evolution and the origin of vertebrates.</title>
        <authorList>
            <person name="Hara Y"/>
            <person name="Yamaguchi K"/>
            <person name="Onimaru K"/>
            <person name="Kadota M"/>
            <person name="Koyanagi M"/>
            <person name="Keeley SD"/>
            <person name="Tatsumi K"/>
            <person name="Tanaka K"/>
            <person name="Motone F"/>
            <person name="Kageyama Y"/>
            <person name="Nozu R"/>
            <person name="Adachi N"/>
            <person name="Nishimura O"/>
            <person name="Nakagawa R"/>
            <person name="Tanegashima C"/>
            <person name="Kiyatake I"/>
            <person name="Matsumoto R"/>
            <person name="Murakumo K"/>
            <person name="Nishida K"/>
            <person name="Terakita A"/>
            <person name="Kuratani S"/>
            <person name="Sato K"/>
            <person name="Hyodo S Kuraku.S."/>
        </authorList>
    </citation>
    <scope>NUCLEOTIDE SEQUENCE [LARGE SCALE GENOMIC DNA]</scope>
</reference>
<dbReference type="EMBL" id="BFAA01167040">
    <property type="protein sequence ID" value="GCB85489.1"/>
    <property type="molecule type" value="Genomic_DNA"/>
</dbReference>
<gene>
    <name evidence="2" type="ORF">scyTo_0026177</name>
</gene>
<feature type="region of interest" description="Disordered" evidence="1">
    <location>
        <begin position="43"/>
        <end position="66"/>
    </location>
</feature>
<evidence type="ECO:0000313" key="3">
    <source>
        <dbReference type="Proteomes" id="UP000288216"/>
    </source>
</evidence>
<keyword evidence="3" id="KW-1185">Reference proteome</keyword>
<dbReference type="PANTHER" id="PTHR47385">
    <property type="entry name" value="CALPONIN"/>
    <property type="match status" value="1"/>
</dbReference>
<evidence type="ECO:0000313" key="2">
    <source>
        <dbReference type="EMBL" id="GCB85489.1"/>
    </source>
</evidence>
<dbReference type="GO" id="GO:0007015">
    <property type="term" value="P:actin filament organization"/>
    <property type="evidence" value="ECO:0007669"/>
    <property type="project" value="TreeGrafter"/>
</dbReference>
<proteinExistence type="predicted"/>
<evidence type="ECO:0000256" key="1">
    <source>
        <dbReference type="SAM" id="MobiDB-lite"/>
    </source>
</evidence>
<comment type="caution">
    <text evidence="2">The sequence shown here is derived from an EMBL/GenBank/DDBJ whole genome shotgun (WGS) entry which is preliminary data.</text>
</comment>
<dbReference type="PRINTS" id="PR00888">
    <property type="entry name" value="SM22CALPONIN"/>
</dbReference>
<dbReference type="GO" id="GO:0051015">
    <property type="term" value="F:actin filament binding"/>
    <property type="evidence" value="ECO:0007669"/>
    <property type="project" value="TreeGrafter"/>
</dbReference>
<dbReference type="InterPro" id="IPR003096">
    <property type="entry name" value="SM22_calponin"/>
</dbReference>
<dbReference type="GO" id="GO:0015629">
    <property type="term" value="C:actin cytoskeleton"/>
    <property type="evidence" value="ECO:0007669"/>
    <property type="project" value="TreeGrafter"/>
</dbReference>
<dbReference type="SUPFAM" id="SSF47576">
    <property type="entry name" value="Calponin-homology domain, CH-domain"/>
    <property type="match status" value="1"/>
</dbReference>